<keyword evidence="1" id="KW-0067">ATP-binding</keyword>
<dbReference type="Proteomes" id="UP000483379">
    <property type="component" value="Unassembled WGS sequence"/>
</dbReference>
<keyword evidence="2" id="KW-1185">Reference proteome</keyword>
<protein>
    <submittedName>
        <fullName evidence="1">ATP dependent RNA helicase</fullName>
    </submittedName>
</protein>
<evidence type="ECO:0000313" key="2">
    <source>
        <dbReference type="Proteomes" id="UP000483379"/>
    </source>
</evidence>
<dbReference type="GO" id="GO:0004386">
    <property type="term" value="F:helicase activity"/>
    <property type="evidence" value="ECO:0007669"/>
    <property type="project" value="UniProtKB-KW"/>
</dbReference>
<sequence>MQQLIDQLKADDLQRLDPPVLELRLGELIRLYTSHCTSELADSVARHLEALYLHPEVSSNTAQQCALRRFAAHWRWLAARHRDGAPAATLRA</sequence>
<evidence type="ECO:0000313" key="1">
    <source>
        <dbReference type="EMBL" id="NEV62495.1"/>
    </source>
</evidence>
<comment type="caution">
    <text evidence="1">The sequence shown here is derived from an EMBL/GenBank/DDBJ whole genome shotgun (WGS) entry which is preliminary data.</text>
</comment>
<proteinExistence type="predicted"/>
<keyword evidence="1" id="KW-0547">Nucleotide-binding</keyword>
<reference evidence="1 2" key="1">
    <citation type="submission" date="2020-02" db="EMBL/GenBank/DDBJ databases">
        <title>Genome sequences of Thiorhodococcus mannitoliphagus and Thiorhodococcus minor, purple sulfur photosynthetic bacteria in the gammaproteobacterial family, Chromatiaceae.</title>
        <authorList>
            <person name="Aviles F.A."/>
            <person name="Meyer T.E."/>
            <person name="Kyndt J.A."/>
        </authorList>
    </citation>
    <scope>NUCLEOTIDE SEQUENCE [LARGE SCALE GENOMIC DNA]</scope>
    <source>
        <strain evidence="1 2">DSM 11518</strain>
    </source>
</reference>
<accession>A0A6M0K2D1</accession>
<organism evidence="1 2">
    <name type="scientific">Thiorhodococcus minor</name>
    <dbReference type="NCBI Taxonomy" id="57489"/>
    <lineage>
        <taxon>Bacteria</taxon>
        <taxon>Pseudomonadati</taxon>
        <taxon>Pseudomonadota</taxon>
        <taxon>Gammaproteobacteria</taxon>
        <taxon>Chromatiales</taxon>
        <taxon>Chromatiaceae</taxon>
        <taxon>Thiorhodococcus</taxon>
    </lineage>
</organism>
<dbReference type="EMBL" id="JAAIJQ010000029">
    <property type="protein sequence ID" value="NEV62495.1"/>
    <property type="molecule type" value="Genomic_DNA"/>
</dbReference>
<dbReference type="RefSeq" id="WP_164452964.1">
    <property type="nucleotide sequence ID" value="NZ_JAAIJQ010000029.1"/>
</dbReference>
<gene>
    <name evidence="1" type="ORF">G3446_11430</name>
</gene>
<keyword evidence="1" id="KW-0378">Hydrolase</keyword>
<keyword evidence="1" id="KW-0347">Helicase</keyword>
<name>A0A6M0K2D1_9GAMM</name>
<dbReference type="AlphaFoldDB" id="A0A6M0K2D1"/>